<dbReference type="Gramene" id="C.cajan_15121.t">
    <property type="protein sequence ID" value="C.cajan_15121.t"/>
    <property type="gene ID" value="C.cajan_15121"/>
</dbReference>
<proteinExistence type="predicted"/>
<protein>
    <recommendedName>
        <fullName evidence="1">Tf2-1-like SH3-like domain-containing protein</fullName>
    </recommendedName>
</protein>
<dbReference type="Pfam" id="PF24626">
    <property type="entry name" value="SH3_Tf2-1"/>
    <property type="match status" value="1"/>
</dbReference>
<reference evidence="2 3" key="1">
    <citation type="journal article" date="2012" name="Nat. Biotechnol.">
        <title>Draft genome sequence of pigeonpea (Cajanus cajan), an orphan legume crop of resource-poor farmers.</title>
        <authorList>
            <person name="Varshney R.K."/>
            <person name="Chen W."/>
            <person name="Li Y."/>
            <person name="Bharti A.K."/>
            <person name="Saxena R.K."/>
            <person name="Schlueter J.A."/>
            <person name="Donoghue M.T."/>
            <person name="Azam S."/>
            <person name="Fan G."/>
            <person name="Whaley A.M."/>
            <person name="Farmer A.D."/>
            <person name="Sheridan J."/>
            <person name="Iwata A."/>
            <person name="Tuteja R."/>
            <person name="Penmetsa R.V."/>
            <person name="Wu W."/>
            <person name="Upadhyaya H.D."/>
            <person name="Yang S.P."/>
            <person name="Shah T."/>
            <person name="Saxena K.B."/>
            <person name="Michael T."/>
            <person name="McCombie W.R."/>
            <person name="Yang B."/>
            <person name="Zhang G."/>
            <person name="Yang H."/>
            <person name="Wang J."/>
            <person name="Spillane C."/>
            <person name="Cook D.R."/>
            <person name="May G.D."/>
            <person name="Xu X."/>
            <person name="Jackson S.A."/>
        </authorList>
    </citation>
    <scope>NUCLEOTIDE SEQUENCE [LARGE SCALE GENOMIC DNA]</scope>
    <source>
        <strain evidence="3">cv. Asha</strain>
    </source>
</reference>
<accession>A0A151SZE9</accession>
<dbReference type="AlphaFoldDB" id="A0A151SZE9"/>
<dbReference type="PANTHER" id="PTHR46148:SF52">
    <property type="entry name" value="OS04G0603800 PROTEIN"/>
    <property type="match status" value="1"/>
</dbReference>
<dbReference type="OMA" id="NRAPKEW"/>
<dbReference type="PANTHER" id="PTHR46148">
    <property type="entry name" value="CHROMO DOMAIN-CONTAINING PROTEIN"/>
    <property type="match status" value="1"/>
</dbReference>
<evidence type="ECO:0000259" key="1">
    <source>
        <dbReference type="Pfam" id="PF24626"/>
    </source>
</evidence>
<sequence>MVFLKLKQHRQHSVVARISPKLSARYYGPFEVVERIGEVAYHLKLPPESKIYMVFHVSLLKKAIGNYKAETSRSLMKGGDKVNQWLVQWKGKTAEEATWEDEIAIRSQFPELSLEDKTVLQEGGIDRVQDVRGPLDILAHYDNRAPKEWKVYTCRKKRGGVQ</sequence>
<dbReference type="SUPFAM" id="SSF54160">
    <property type="entry name" value="Chromo domain-like"/>
    <property type="match status" value="1"/>
</dbReference>
<dbReference type="STRING" id="3821.A0A151SZE9"/>
<organism evidence="2 3">
    <name type="scientific">Cajanus cajan</name>
    <name type="common">Pigeon pea</name>
    <name type="synonym">Cajanus indicus</name>
    <dbReference type="NCBI Taxonomy" id="3821"/>
    <lineage>
        <taxon>Eukaryota</taxon>
        <taxon>Viridiplantae</taxon>
        <taxon>Streptophyta</taxon>
        <taxon>Embryophyta</taxon>
        <taxon>Tracheophyta</taxon>
        <taxon>Spermatophyta</taxon>
        <taxon>Magnoliopsida</taxon>
        <taxon>eudicotyledons</taxon>
        <taxon>Gunneridae</taxon>
        <taxon>Pentapetalae</taxon>
        <taxon>rosids</taxon>
        <taxon>fabids</taxon>
        <taxon>Fabales</taxon>
        <taxon>Fabaceae</taxon>
        <taxon>Papilionoideae</taxon>
        <taxon>50 kb inversion clade</taxon>
        <taxon>NPAAA clade</taxon>
        <taxon>indigoferoid/millettioid clade</taxon>
        <taxon>Phaseoleae</taxon>
        <taxon>Cajanus</taxon>
    </lineage>
</organism>
<feature type="domain" description="Tf2-1-like SH3-like" evidence="1">
    <location>
        <begin position="1"/>
        <end position="63"/>
    </location>
</feature>
<dbReference type="InterPro" id="IPR056924">
    <property type="entry name" value="SH3_Tf2-1"/>
</dbReference>
<gene>
    <name evidence="2" type="ORF">KK1_015559</name>
</gene>
<name>A0A151SZE9_CAJCA</name>
<evidence type="ECO:0000313" key="3">
    <source>
        <dbReference type="Proteomes" id="UP000075243"/>
    </source>
</evidence>
<evidence type="ECO:0000313" key="2">
    <source>
        <dbReference type="EMBL" id="KYP60111.1"/>
    </source>
</evidence>
<dbReference type="EMBL" id="CM003612">
    <property type="protein sequence ID" value="KYP60111.1"/>
    <property type="molecule type" value="Genomic_DNA"/>
</dbReference>
<dbReference type="InterPro" id="IPR016197">
    <property type="entry name" value="Chromo-like_dom_sf"/>
</dbReference>
<dbReference type="Proteomes" id="UP000075243">
    <property type="component" value="Chromosome 10"/>
</dbReference>
<keyword evidence="3" id="KW-1185">Reference proteome</keyword>
<dbReference type="Gene3D" id="2.40.50.40">
    <property type="match status" value="1"/>
</dbReference>